<comment type="similarity">
    <text evidence="5">Belongs to the LapA family.</text>
</comment>
<dbReference type="GO" id="GO:0005886">
    <property type="term" value="C:plasma membrane"/>
    <property type="evidence" value="ECO:0007669"/>
    <property type="project" value="UniProtKB-SubCell"/>
</dbReference>
<keyword evidence="1 5" id="KW-1003">Cell membrane</keyword>
<feature type="domain" description="Lipopolysaccharide assembly protein A" evidence="6">
    <location>
        <begin position="23"/>
        <end position="84"/>
    </location>
</feature>
<comment type="caution">
    <text evidence="7">The sequence shown here is derived from an EMBL/GenBank/DDBJ whole genome shotgun (WGS) entry which is preliminary data.</text>
</comment>
<feature type="transmembrane region" description="Helical" evidence="5">
    <location>
        <begin position="43"/>
        <end position="67"/>
    </location>
</feature>
<name>A0A3D8MBZ0_9ALTE</name>
<dbReference type="InterPro" id="IPR032906">
    <property type="entry name" value="LapA"/>
</dbReference>
<dbReference type="HAMAP" id="MF_01948">
    <property type="entry name" value="LPS_assembly_LapA"/>
    <property type="match status" value="1"/>
</dbReference>
<keyword evidence="2 5" id="KW-0812">Transmembrane</keyword>
<keyword evidence="5" id="KW-0997">Cell inner membrane</keyword>
<dbReference type="AlphaFoldDB" id="A0A3D8MBZ0"/>
<evidence type="ECO:0000256" key="2">
    <source>
        <dbReference type="ARBA" id="ARBA00022692"/>
    </source>
</evidence>
<gene>
    <name evidence="5" type="primary">lapA</name>
    <name evidence="7" type="ORF">DXV75_04480</name>
</gene>
<keyword evidence="3 5" id="KW-1133">Transmembrane helix</keyword>
<dbReference type="OrthoDB" id="7064015at2"/>
<comment type="caution">
    <text evidence="5">Lacks conserved residue(s) required for the propagation of feature annotation.</text>
</comment>
<evidence type="ECO:0000313" key="8">
    <source>
        <dbReference type="Proteomes" id="UP000256561"/>
    </source>
</evidence>
<comment type="subcellular location">
    <subcellularLocation>
        <location evidence="5">Cell inner membrane</location>
        <topology evidence="5">Single-pass membrane protein</topology>
    </subcellularLocation>
</comment>
<evidence type="ECO:0000259" key="6">
    <source>
        <dbReference type="Pfam" id="PF06305"/>
    </source>
</evidence>
<reference evidence="8" key="1">
    <citation type="submission" date="2018-08" db="EMBL/GenBank/DDBJ databases">
        <authorList>
            <person name="Zhang J."/>
            <person name="Du Z.-J."/>
        </authorList>
    </citation>
    <scope>NUCLEOTIDE SEQUENCE [LARGE SCALE GENOMIC DNA]</scope>
    <source>
        <strain evidence="8">KCTC 52655</strain>
    </source>
</reference>
<evidence type="ECO:0000256" key="1">
    <source>
        <dbReference type="ARBA" id="ARBA00022475"/>
    </source>
</evidence>
<dbReference type="Proteomes" id="UP000256561">
    <property type="component" value="Unassembled WGS sequence"/>
</dbReference>
<dbReference type="InterPro" id="IPR010445">
    <property type="entry name" value="LapA_dom"/>
</dbReference>
<organism evidence="7 8">
    <name type="scientific">Alteromonas aestuariivivens</name>
    <dbReference type="NCBI Taxonomy" id="1938339"/>
    <lineage>
        <taxon>Bacteria</taxon>
        <taxon>Pseudomonadati</taxon>
        <taxon>Pseudomonadota</taxon>
        <taxon>Gammaproteobacteria</taxon>
        <taxon>Alteromonadales</taxon>
        <taxon>Alteromonadaceae</taxon>
        <taxon>Alteromonas/Salinimonas group</taxon>
        <taxon>Alteromonas</taxon>
    </lineage>
</organism>
<accession>A0A3D8MBZ0</accession>
<proteinExistence type="inferred from homology"/>
<sequence>MKGIISLLVIVLLLAVAFAIGSQNDAVITVNYLLAQTQIRISTLIAITLSIGVVIGLLIMLASWLSLRVQLLAARAKLKKFNKEN</sequence>
<keyword evidence="4 5" id="KW-0472">Membrane</keyword>
<keyword evidence="8" id="KW-1185">Reference proteome</keyword>
<dbReference type="Pfam" id="PF06305">
    <property type="entry name" value="LapA_dom"/>
    <property type="match status" value="1"/>
</dbReference>
<evidence type="ECO:0000256" key="4">
    <source>
        <dbReference type="ARBA" id="ARBA00023136"/>
    </source>
</evidence>
<dbReference type="GO" id="GO:0008653">
    <property type="term" value="P:lipopolysaccharide metabolic process"/>
    <property type="evidence" value="ECO:0007669"/>
    <property type="project" value="InterPro"/>
</dbReference>
<dbReference type="EMBL" id="QRHA01000003">
    <property type="protein sequence ID" value="RDV27585.1"/>
    <property type="molecule type" value="Genomic_DNA"/>
</dbReference>
<evidence type="ECO:0000256" key="3">
    <source>
        <dbReference type="ARBA" id="ARBA00022989"/>
    </source>
</evidence>
<evidence type="ECO:0000313" key="7">
    <source>
        <dbReference type="EMBL" id="RDV27585.1"/>
    </source>
</evidence>
<evidence type="ECO:0000256" key="5">
    <source>
        <dbReference type="HAMAP-Rule" id="MF_01948"/>
    </source>
</evidence>
<comment type="function">
    <text evidence="5">Involved in the assembly of lipopolysaccharide (LPS).</text>
</comment>
<protein>
    <recommendedName>
        <fullName evidence="5">Probable lipopolysaccharide assembly protein A</fullName>
    </recommendedName>
</protein>